<dbReference type="EMBL" id="FOHU01000002">
    <property type="protein sequence ID" value="SES84135.1"/>
    <property type="molecule type" value="Genomic_DNA"/>
</dbReference>
<dbReference type="RefSeq" id="WP_090439342.1">
    <property type="nucleotide sequence ID" value="NZ_FOHU01000002.1"/>
</dbReference>
<dbReference type="InterPro" id="IPR029057">
    <property type="entry name" value="PRTase-like"/>
</dbReference>
<comment type="similarity">
    <text evidence="1">Belongs to the ComF/GntX family.</text>
</comment>
<dbReference type="Pfam" id="PF18912">
    <property type="entry name" value="DZR_2"/>
    <property type="match status" value="1"/>
</dbReference>
<dbReference type="AlphaFoldDB" id="A0A1H9ZR30"/>
<dbReference type="InterPro" id="IPR044005">
    <property type="entry name" value="DZR_2"/>
</dbReference>
<evidence type="ECO:0000313" key="5">
    <source>
        <dbReference type="Proteomes" id="UP000199568"/>
    </source>
</evidence>
<feature type="domain" description="Phosphoribosyltransferase" evidence="2">
    <location>
        <begin position="196"/>
        <end position="244"/>
    </location>
</feature>
<feature type="domain" description="Double zinc ribbon" evidence="3">
    <location>
        <begin position="16"/>
        <end position="77"/>
    </location>
</feature>
<accession>A0A1H9ZR30</accession>
<dbReference type="InterPro" id="IPR051910">
    <property type="entry name" value="ComF/GntX_DNA_util-trans"/>
</dbReference>
<dbReference type="InterPro" id="IPR000836">
    <property type="entry name" value="PRTase_dom"/>
</dbReference>
<keyword evidence="5" id="KW-1185">Reference proteome</keyword>
<dbReference type="STRING" id="426128.SAMN05660297_00685"/>
<dbReference type="Gene3D" id="3.40.50.2020">
    <property type="match status" value="1"/>
</dbReference>
<protein>
    <submittedName>
        <fullName evidence="4">ComF family protein</fullName>
    </submittedName>
</protein>
<evidence type="ECO:0000259" key="3">
    <source>
        <dbReference type="Pfam" id="PF18912"/>
    </source>
</evidence>
<reference evidence="4 5" key="1">
    <citation type="submission" date="2016-10" db="EMBL/GenBank/DDBJ databases">
        <authorList>
            <person name="de Groot N.N."/>
        </authorList>
    </citation>
    <scope>NUCLEOTIDE SEQUENCE [LARGE SCALE GENOMIC DNA]</scope>
    <source>
        <strain evidence="4 5">DSM 18979</strain>
    </source>
</reference>
<dbReference type="Pfam" id="PF00156">
    <property type="entry name" value="Pribosyltran"/>
    <property type="match status" value="1"/>
</dbReference>
<name>A0A1H9ZR30_9FIRM</name>
<dbReference type="PANTHER" id="PTHR47505:SF1">
    <property type="entry name" value="DNA UTILIZATION PROTEIN YHGH"/>
    <property type="match status" value="1"/>
</dbReference>
<evidence type="ECO:0000313" key="4">
    <source>
        <dbReference type="EMBL" id="SES84135.1"/>
    </source>
</evidence>
<dbReference type="OrthoDB" id="9779910at2"/>
<dbReference type="SUPFAM" id="SSF53271">
    <property type="entry name" value="PRTase-like"/>
    <property type="match status" value="1"/>
</dbReference>
<dbReference type="Proteomes" id="UP000199568">
    <property type="component" value="Unassembled WGS sequence"/>
</dbReference>
<dbReference type="CDD" id="cd06223">
    <property type="entry name" value="PRTases_typeI"/>
    <property type="match status" value="1"/>
</dbReference>
<gene>
    <name evidence="4" type="ORF">SAMN05660297_00685</name>
</gene>
<organism evidence="4 5">
    <name type="scientific">Natronincola peptidivorans</name>
    <dbReference type="NCBI Taxonomy" id="426128"/>
    <lineage>
        <taxon>Bacteria</taxon>
        <taxon>Bacillati</taxon>
        <taxon>Bacillota</taxon>
        <taxon>Clostridia</taxon>
        <taxon>Peptostreptococcales</taxon>
        <taxon>Natronincolaceae</taxon>
        <taxon>Natronincola</taxon>
    </lineage>
</organism>
<sequence>MIGEIKQIADSYIEALLDLIYPPSIKCISCNCYSNLKGECGLCSECISNISFIKENCCKKCWKPLSDPWRNDICIECEEAKHHFKRAVSAVAYEGRIKGLVFRFKYHDATYLSRYMAYMMADIMKKEKIKGDKLMAVPLYHRKEKERGYNQSHLLAKYISKHMEIPYEKANLTRVEDTKVMHNLSKKQRKLNVENAFKIIKPMGIIGKEIILIDDIFTTGTTVDACSRLLLEAGAKEVNVVTFARGV</sequence>
<dbReference type="PANTHER" id="PTHR47505">
    <property type="entry name" value="DNA UTILIZATION PROTEIN YHGH"/>
    <property type="match status" value="1"/>
</dbReference>
<proteinExistence type="inferred from homology"/>
<evidence type="ECO:0000259" key="2">
    <source>
        <dbReference type="Pfam" id="PF00156"/>
    </source>
</evidence>
<evidence type="ECO:0000256" key="1">
    <source>
        <dbReference type="ARBA" id="ARBA00008007"/>
    </source>
</evidence>